<evidence type="ECO:0000313" key="2">
    <source>
        <dbReference type="WBParaSite" id="ES5_v2.g16640.t1"/>
    </source>
</evidence>
<name>A0AC34FH64_9BILA</name>
<evidence type="ECO:0000313" key="1">
    <source>
        <dbReference type="Proteomes" id="UP000887579"/>
    </source>
</evidence>
<accession>A0AC34FH64</accession>
<dbReference type="Proteomes" id="UP000887579">
    <property type="component" value="Unplaced"/>
</dbReference>
<protein>
    <submittedName>
        <fullName evidence="2">Uncharacterized protein</fullName>
    </submittedName>
</protein>
<sequence>MTLELNPVAREYYTIFYGQAVSPNQDFLALGNNFGQLFAVPIYQKDEASTPKRIYQSETNIFSLLTIPGTNVLLAGLQNGSIAAFDWAQLTKNDSDSTFDPHWIVSTNVREANSMCALSDNHFAVGYGDGLVEIQDFENPGKVIVEFSGHLEQVNQVAQFGPNQVVSCSSDGTVNLYDALSGPEPVKKLNILSHPSVIRSGHSRAVLALGIQDRFVVCGGGVELAKYDISSGCLLQNFGTPKSGRGAYNIHSIEISRDKIGVGTSNGSVLGYNHSGNFVNGIPLSIGPVLNLSSLSNESHRHLLTAASGVSSKISMLVNYGYVSYTIGSLF</sequence>
<dbReference type="WBParaSite" id="ES5_v2.g16640.t1">
    <property type="protein sequence ID" value="ES5_v2.g16640.t1"/>
    <property type="gene ID" value="ES5_v2.g16640"/>
</dbReference>
<proteinExistence type="predicted"/>
<organism evidence="1 2">
    <name type="scientific">Panagrolaimus sp. ES5</name>
    <dbReference type="NCBI Taxonomy" id="591445"/>
    <lineage>
        <taxon>Eukaryota</taxon>
        <taxon>Metazoa</taxon>
        <taxon>Ecdysozoa</taxon>
        <taxon>Nematoda</taxon>
        <taxon>Chromadorea</taxon>
        <taxon>Rhabditida</taxon>
        <taxon>Tylenchina</taxon>
        <taxon>Panagrolaimomorpha</taxon>
        <taxon>Panagrolaimoidea</taxon>
        <taxon>Panagrolaimidae</taxon>
        <taxon>Panagrolaimus</taxon>
    </lineage>
</organism>
<reference evidence="2" key="1">
    <citation type="submission" date="2022-11" db="UniProtKB">
        <authorList>
            <consortium name="WormBaseParasite"/>
        </authorList>
    </citation>
    <scope>IDENTIFICATION</scope>
</reference>